<evidence type="ECO:0000313" key="3">
    <source>
        <dbReference type="Proteomes" id="UP000830729"/>
    </source>
</evidence>
<dbReference type="InterPro" id="IPR055768">
    <property type="entry name" value="DUF7344"/>
</dbReference>
<dbReference type="SUPFAM" id="SSF46785">
    <property type="entry name" value="Winged helix' DNA-binding domain"/>
    <property type="match status" value="1"/>
</dbReference>
<dbReference type="InterPro" id="IPR036388">
    <property type="entry name" value="WH-like_DNA-bd_sf"/>
</dbReference>
<dbReference type="AlphaFoldDB" id="A0A8U0HQ89"/>
<keyword evidence="3" id="KW-1185">Reference proteome</keyword>
<protein>
    <recommendedName>
        <fullName evidence="1">DUF7344 domain-containing protein</fullName>
    </recommendedName>
</protein>
<dbReference type="EMBL" id="CP096659">
    <property type="protein sequence ID" value="UPV73120.1"/>
    <property type="molecule type" value="Genomic_DNA"/>
</dbReference>
<organism evidence="2 3">
    <name type="scientific">Halorussus limi</name>
    <dbReference type="NCBI Taxonomy" id="2938695"/>
    <lineage>
        <taxon>Archaea</taxon>
        <taxon>Methanobacteriati</taxon>
        <taxon>Methanobacteriota</taxon>
        <taxon>Stenosarchaea group</taxon>
        <taxon>Halobacteria</taxon>
        <taxon>Halobacteriales</taxon>
        <taxon>Haladaptataceae</taxon>
        <taxon>Halorussus</taxon>
    </lineage>
</organism>
<sequence>MVRQDRTTVSERIDRSCDLLRSAYRRRVIYALRRSGPASVGELADVVTAAGLADDRQRAVASLVHTHLPKLSEADIVDYEDADEVVSLAGGVEDLEPFLAVAAEREADTDYLTFTGPAVASDAVARYMPD</sequence>
<feature type="domain" description="DUF7344" evidence="1">
    <location>
        <begin position="18"/>
        <end position="86"/>
    </location>
</feature>
<reference evidence="2 3" key="1">
    <citation type="submission" date="2022-04" db="EMBL/GenBank/DDBJ databases">
        <title>Diverse halophilic archaea isolated from saline environments.</title>
        <authorList>
            <person name="Cui H.-L."/>
        </authorList>
    </citation>
    <scope>NUCLEOTIDE SEQUENCE [LARGE SCALE GENOMIC DNA]</scope>
    <source>
        <strain evidence="2 3">XZYJT49</strain>
    </source>
</reference>
<dbReference type="KEGG" id="halx:M0R89_11230"/>
<dbReference type="GeneID" id="72185779"/>
<dbReference type="Gene3D" id="1.10.10.10">
    <property type="entry name" value="Winged helix-like DNA-binding domain superfamily/Winged helix DNA-binding domain"/>
    <property type="match status" value="1"/>
</dbReference>
<dbReference type="Proteomes" id="UP000830729">
    <property type="component" value="Chromosome"/>
</dbReference>
<dbReference type="RefSeq" id="WP_248649176.1">
    <property type="nucleotide sequence ID" value="NZ_CP096659.1"/>
</dbReference>
<evidence type="ECO:0000313" key="2">
    <source>
        <dbReference type="EMBL" id="UPV73120.1"/>
    </source>
</evidence>
<evidence type="ECO:0000259" key="1">
    <source>
        <dbReference type="Pfam" id="PF24035"/>
    </source>
</evidence>
<name>A0A8U0HQ89_9EURY</name>
<gene>
    <name evidence="2" type="ORF">M0R89_11230</name>
</gene>
<accession>A0A8U0HQ89</accession>
<proteinExistence type="predicted"/>
<dbReference type="Pfam" id="PF24035">
    <property type="entry name" value="DUF7344"/>
    <property type="match status" value="1"/>
</dbReference>
<dbReference type="InterPro" id="IPR036390">
    <property type="entry name" value="WH_DNA-bd_sf"/>
</dbReference>